<keyword evidence="1" id="KW-0472">Membrane</keyword>
<accession>A0ABR4G989</accession>
<keyword evidence="1" id="KW-0812">Transmembrane</keyword>
<keyword evidence="1" id="KW-1133">Transmembrane helix</keyword>
<evidence type="ECO:0000313" key="2">
    <source>
        <dbReference type="EMBL" id="KAL2795578.1"/>
    </source>
</evidence>
<sequence length="53" mass="6257">MVVPWVTFFVFLLLQICGVACLYLSHSCSFPSRGVEPRKMEMQRRGYTRFCHE</sequence>
<organism evidence="2 3">
    <name type="scientific">Aspergillus keveii</name>
    <dbReference type="NCBI Taxonomy" id="714993"/>
    <lineage>
        <taxon>Eukaryota</taxon>
        <taxon>Fungi</taxon>
        <taxon>Dikarya</taxon>
        <taxon>Ascomycota</taxon>
        <taxon>Pezizomycotina</taxon>
        <taxon>Eurotiomycetes</taxon>
        <taxon>Eurotiomycetidae</taxon>
        <taxon>Eurotiales</taxon>
        <taxon>Aspergillaceae</taxon>
        <taxon>Aspergillus</taxon>
        <taxon>Aspergillus subgen. Nidulantes</taxon>
    </lineage>
</organism>
<reference evidence="2 3" key="1">
    <citation type="submission" date="2024-07" db="EMBL/GenBank/DDBJ databases">
        <title>Section-level genome sequencing and comparative genomics of Aspergillus sections Usti and Cavernicolus.</title>
        <authorList>
            <consortium name="Lawrence Berkeley National Laboratory"/>
            <person name="Nybo J.L."/>
            <person name="Vesth T.C."/>
            <person name="Theobald S."/>
            <person name="Frisvad J.C."/>
            <person name="Larsen T.O."/>
            <person name="Kjaerboelling I."/>
            <person name="Rothschild-Mancinelli K."/>
            <person name="Lyhne E.K."/>
            <person name="Kogle M.E."/>
            <person name="Barry K."/>
            <person name="Clum A."/>
            <person name="Na H."/>
            <person name="Ledsgaard L."/>
            <person name="Lin J."/>
            <person name="Lipzen A."/>
            <person name="Kuo A."/>
            <person name="Riley R."/>
            <person name="Mondo S."/>
            <person name="Labutti K."/>
            <person name="Haridas S."/>
            <person name="Pangalinan J."/>
            <person name="Salamov A.A."/>
            <person name="Simmons B.A."/>
            <person name="Magnuson J.K."/>
            <person name="Chen J."/>
            <person name="Drula E."/>
            <person name="Henrissat B."/>
            <person name="Wiebenga A."/>
            <person name="Lubbers R.J."/>
            <person name="Gomes A.C."/>
            <person name="Makela M.R."/>
            <person name="Stajich J."/>
            <person name="Grigoriev I.V."/>
            <person name="Mortensen U.H."/>
            <person name="De Vries R.P."/>
            <person name="Baker S.E."/>
            <person name="Andersen M.R."/>
        </authorList>
    </citation>
    <scope>NUCLEOTIDE SEQUENCE [LARGE SCALE GENOMIC DNA]</scope>
    <source>
        <strain evidence="2 3">CBS 209.92</strain>
    </source>
</reference>
<protein>
    <submittedName>
        <fullName evidence="2">Uncharacterized protein</fullName>
    </submittedName>
</protein>
<feature type="transmembrane region" description="Helical" evidence="1">
    <location>
        <begin position="6"/>
        <end position="24"/>
    </location>
</feature>
<evidence type="ECO:0000313" key="3">
    <source>
        <dbReference type="Proteomes" id="UP001610563"/>
    </source>
</evidence>
<name>A0ABR4G989_9EURO</name>
<dbReference type="Proteomes" id="UP001610563">
    <property type="component" value="Unassembled WGS sequence"/>
</dbReference>
<proteinExistence type="predicted"/>
<evidence type="ECO:0000256" key="1">
    <source>
        <dbReference type="SAM" id="Phobius"/>
    </source>
</evidence>
<dbReference type="EMBL" id="JBFTWV010000033">
    <property type="protein sequence ID" value="KAL2795578.1"/>
    <property type="molecule type" value="Genomic_DNA"/>
</dbReference>
<comment type="caution">
    <text evidence="2">The sequence shown here is derived from an EMBL/GenBank/DDBJ whole genome shotgun (WGS) entry which is preliminary data.</text>
</comment>
<keyword evidence="3" id="KW-1185">Reference proteome</keyword>
<gene>
    <name evidence="2" type="ORF">BJX66DRAFT_301395</name>
</gene>